<feature type="compositionally biased region" description="Polar residues" evidence="1">
    <location>
        <begin position="107"/>
        <end position="122"/>
    </location>
</feature>
<feature type="compositionally biased region" description="Polar residues" evidence="1">
    <location>
        <begin position="65"/>
        <end position="74"/>
    </location>
</feature>
<dbReference type="InterPro" id="IPR052942">
    <property type="entry name" value="LPS_cholinephosphotransferase"/>
</dbReference>
<gene>
    <name evidence="3" type="ORF">EGYM00163_LOCUS25327</name>
</gene>
<feature type="domain" description="LicD/FKTN/FKRP nucleotidyltransferase" evidence="2">
    <location>
        <begin position="157"/>
        <end position="219"/>
    </location>
</feature>
<dbReference type="InterPro" id="IPR007074">
    <property type="entry name" value="LicD/FKTN/FKRP_NTP_transf"/>
</dbReference>
<evidence type="ECO:0000256" key="1">
    <source>
        <dbReference type="SAM" id="MobiDB-lite"/>
    </source>
</evidence>
<evidence type="ECO:0000259" key="2">
    <source>
        <dbReference type="Pfam" id="PF04991"/>
    </source>
</evidence>
<dbReference type="AlphaFoldDB" id="A0A7S4FTU9"/>
<dbReference type="PANTHER" id="PTHR43404">
    <property type="entry name" value="LIPOPOLYSACCHARIDE CHOLINEPHOSPHOTRANSFERASE LICD"/>
    <property type="match status" value="1"/>
</dbReference>
<protein>
    <recommendedName>
        <fullName evidence="2">LicD/FKTN/FKRP nucleotidyltransferase domain-containing protein</fullName>
    </recommendedName>
</protein>
<dbReference type="PANTHER" id="PTHR43404:SF1">
    <property type="entry name" value="MNN4P"/>
    <property type="match status" value="1"/>
</dbReference>
<reference evidence="3" key="1">
    <citation type="submission" date="2021-01" db="EMBL/GenBank/DDBJ databases">
        <authorList>
            <person name="Corre E."/>
            <person name="Pelletier E."/>
            <person name="Niang G."/>
            <person name="Scheremetjew M."/>
            <person name="Finn R."/>
            <person name="Kale V."/>
            <person name="Holt S."/>
            <person name="Cochrane G."/>
            <person name="Meng A."/>
            <person name="Brown T."/>
            <person name="Cohen L."/>
        </authorList>
    </citation>
    <scope>NUCLEOTIDE SEQUENCE</scope>
    <source>
        <strain evidence="3">CCMP1594</strain>
    </source>
</reference>
<dbReference type="GO" id="GO:0009100">
    <property type="term" value="P:glycoprotein metabolic process"/>
    <property type="evidence" value="ECO:0007669"/>
    <property type="project" value="UniProtKB-ARBA"/>
</dbReference>
<accession>A0A7S4FTU9</accession>
<evidence type="ECO:0000313" key="3">
    <source>
        <dbReference type="EMBL" id="CAE0814173.1"/>
    </source>
</evidence>
<proteinExistence type="predicted"/>
<dbReference type="EMBL" id="HBJA01072016">
    <property type="protein sequence ID" value="CAE0814173.1"/>
    <property type="molecule type" value="Transcribed_RNA"/>
</dbReference>
<organism evidence="3">
    <name type="scientific">Eutreptiella gymnastica</name>
    <dbReference type="NCBI Taxonomy" id="73025"/>
    <lineage>
        <taxon>Eukaryota</taxon>
        <taxon>Discoba</taxon>
        <taxon>Euglenozoa</taxon>
        <taxon>Euglenida</taxon>
        <taxon>Spirocuta</taxon>
        <taxon>Euglenophyceae</taxon>
        <taxon>Eutreptiales</taxon>
        <taxon>Eutreptiaceae</taxon>
        <taxon>Eutreptiella</taxon>
    </lineage>
</organism>
<sequence>MLARNALVAGFLCAVIFVVFVVMRKTTTDDIGWLMDPMHGHEWSGQAQPEQDESGNHARPPSRVIPQQQGTAVSSMGIEGSNHSQSPPHLVPESVAQHETSDEVSPREQTSIQPSTSKSMGSTECHWDFPVSQGRPLDFFAQNLLELITFVATLLNRHNITHYVRRGTLLGIYRHRAQIPFLDNDMDLSIANSDYERAIKVLKAEMDHSRFRLKLYHAKPPFYQMCVTTVYKRCHKYHQKFNMLYYLYPWQLDLNPDLEVATCKCRYYNISLNCPLDTEARLQRLYGRGFRSHPMCKMRPDLCRMRQSAILNDTWAELLDVSRDPPGPNATDLTDVELIKLHVFPFRRLSSAEDYCTHPLPNFPGFNSPARWNRPFIKTFWGSGLEPSPIPSPRSPS</sequence>
<dbReference type="Pfam" id="PF04991">
    <property type="entry name" value="LicD"/>
    <property type="match status" value="1"/>
</dbReference>
<name>A0A7S4FTU9_9EUGL</name>
<feature type="region of interest" description="Disordered" evidence="1">
    <location>
        <begin position="42"/>
        <end position="123"/>
    </location>
</feature>